<keyword evidence="2" id="KW-0732">Signal</keyword>
<accession>A0A9X0ABH8</accession>
<evidence type="ECO:0000313" key="5">
    <source>
        <dbReference type="Proteomes" id="UP001152300"/>
    </source>
</evidence>
<dbReference type="Pfam" id="PF03972">
    <property type="entry name" value="MmgE_PrpD_N"/>
    <property type="match status" value="1"/>
</dbReference>
<comment type="caution">
    <text evidence="4">The sequence shown here is derived from an EMBL/GenBank/DDBJ whole genome shotgun (WGS) entry which is preliminary data.</text>
</comment>
<proteinExistence type="inferred from homology"/>
<evidence type="ECO:0000256" key="2">
    <source>
        <dbReference type="SAM" id="SignalP"/>
    </source>
</evidence>
<dbReference type="Gene3D" id="1.10.4100.10">
    <property type="entry name" value="2-methylcitrate dehydratase PrpD"/>
    <property type="match status" value="1"/>
</dbReference>
<dbReference type="AlphaFoldDB" id="A0A9X0ABH8"/>
<dbReference type="InterPro" id="IPR036148">
    <property type="entry name" value="MmgE/PrpD_sf"/>
</dbReference>
<dbReference type="OrthoDB" id="10267976at2759"/>
<gene>
    <name evidence="4" type="ORF">OCU04_012330</name>
</gene>
<comment type="similarity">
    <text evidence="1">Belongs to the PrpD family.</text>
</comment>
<evidence type="ECO:0000313" key="4">
    <source>
        <dbReference type="EMBL" id="KAJ8059379.1"/>
    </source>
</evidence>
<dbReference type="InterPro" id="IPR045336">
    <property type="entry name" value="MmgE_PrpD_N"/>
</dbReference>
<reference evidence="4" key="1">
    <citation type="submission" date="2022-11" db="EMBL/GenBank/DDBJ databases">
        <title>Genome Resource of Sclerotinia nivalis Strain SnTB1, a Plant Pathogen Isolated from American Ginseng.</title>
        <authorList>
            <person name="Fan S."/>
        </authorList>
    </citation>
    <scope>NUCLEOTIDE SEQUENCE</scope>
    <source>
        <strain evidence="4">SnTB1</strain>
    </source>
</reference>
<organism evidence="4 5">
    <name type="scientific">Sclerotinia nivalis</name>
    <dbReference type="NCBI Taxonomy" id="352851"/>
    <lineage>
        <taxon>Eukaryota</taxon>
        <taxon>Fungi</taxon>
        <taxon>Dikarya</taxon>
        <taxon>Ascomycota</taxon>
        <taxon>Pezizomycotina</taxon>
        <taxon>Leotiomycetes</taxon>
        <taxon>Helotiales</taxon>
        <taxon>Sclerotiniaceae</taxon>
        <taxon>Sclerotinia</taxon>
    </lineage>
</organism>
<dbReference type="SUPFAM" id="SSF103378">
    <property type="entry name" value="2-methylcitrate dehydratase PrpD"/>
    <property type="match status" value="1"/>
</dbReference>
<feature type="chain" id="PRO_5040872583" description="MmgE/PrpD N-terminal domain-containing protein" evidence="2">
    <location>
        <begin position="16"/>
        <end position="131"/>
    </location>
</feature>
<dbReference type="Proteomes" id="UP001152300">
    <property type="component" value="Unassembled WGS sequence"/>
</dbReference>
<protein>
    <recommendedName>
        <fullName evidence="3">MmgE/PrpD N-terminal domain-containing protein</fullName>
    </recommendedName>
</protein>
<feature type="domain" description="MmgE/PrpD N-terminal" evidence="3">
    <location>
        <begin position="11"/>
        <end position="102"/>
    </location>
</feature>
<dbReference type="InterPro" id="IPR042183">
    <property type="entry name" value="MmgE/PrpD_sf_1"/>
</dbReference>
<evidence type="ECO:0000259" key="3">
    <source>
        <dbReference type="Pfam" id="PF03972"/>
    </source>
</evidence>
<evidence type="ECO:0000256" key="1">
    <source>
        <dbReference type="ARBA" id="ARBA00006174"/>
    </source>
</evidence>
<dbReference type="GO" id="GO:0016829">
    <property type="term" value="F:lyase activity"/>
    <property type="evidence" value="ECO:0007669"/>
    <property type="project" value="InterPro"/>
</dbReference>
<dbReference type="PANTHER" id="PTHR16943">
    <property type="entry name" value="2-METHYLCITRATE DEHYDRATASE-RELATED"/>
    <property type="match status" value="1"/>
</dbReference>
<dbReference type="PANTHER" id="PTHR16943:SF8">
    <property type="entry name" value="2-METHYLCITRATE DEHYDRATASE"/>
    <property type="match status" value="1"/>
</dbReference>
<keyword evidence="5" id="KW-1185">Reference proteome</keyword>
<name>A0A9X0ABH8_9HELO</name>
<feature type="signal peptide" evidence="2">
    <location>
        <begin position="1"/>
        <end position="15"/>
    </location>
</feature>
<dbReference type="InterPro" id="IPR005656">
    <property type="entry name" value="MmgE_PrpD"/>
</dbReference>
<dbReference type="EMBL" id="JAPEIS010000015">
    <property type="protein sequence ID" value="KAJ8059379.1"/>
    <property type="molecule type" value="Genomic_DNA"/>
</dbReference>
<sequence length="131" mass="14139">MMIHVLIQLLGPVASALLAVAEWKGGFSGKEFLLALIVGVEAECKVGLAVRPEHHDVWWHITCTTGSIEAAAAVAKLLNVSIDQTTHALGIVVTQVFGLRNVWVAHQVFSFRSCSSKWSHGCDIGSGRLHE</sequence>